<dbReference type="Proteomes" id="UP000482578">
    <property type="component" value="Unassembled WGS sequence"/>
</dbReference>
<dbReference type="NCBIfam" id="TIGR03837">
    <property type="entry name" value="efp_Arg_rhamno"/>
    <property type="match status" value="1"/>
</dbReference>
<protein>
    <recommendedName>
        <fullName evidence="5">Protein-arginine rhamnosyltransferase</fullName>
    </recommendedName>
    <alternativeName>
        <fullName evidence="6">EF-P arginine rhamnosyltransferase</fullName>
    </alternativeName>
</protein>
<keyword evidence="8" id="KW-0251">Elongation factor</keyword>
<dbReference type="AlphaFoldDB" id="A0A6B2KS58"/>
<dbReference type="EMBL" id="JAAGAA010000007">
    <property type="protein sequence ID" value="NDV13082.1"/>
    <property type="molecule type" value="Genomic_DNA"/>
</dbReference>
<accession>A0A6B2KS58</accession>
<dbReference type="InterPro" id="IPR016633">
    <property type="entry name" value="EarP"/>
</dbReference>
<dbReference type="PIRSF" id="PIRSF015557">
    <property type="entry name" value="UCP015557"/>
    <property type="match status" value="1"/>
</dbReference>
<reference evidence="8 9" key="1">
    <citation type="submission" date="2020-02" db="EMBL/GenBank/DDBJ databases">
        <authorList>
            <person name="Yang Z."/>
        </authorList>
    </citation>
    <scope>NUCLEOTIDE SEQUENCE [LARGE SCALE GENOMIC DNA]</scope>
    <source>
        <strain evidence="8 9">HX-7-9</strain>
    </source>
</reference>
<dbReference type="GO" id="GO:0106361">
    <property type="term" value="F:protein-arginine rhamnosyltransferase activity"/>
    <property type="evidence" value="ECO:0007669"/>
    <property type="project" value="InterPro"/>
</dbReference>
<organism evidence="8 9">
    <name type="scientific">Crenobacter caeni</name>
    <dbReference type="NCBI Taxonomy" id="2705474"/>
    <lineage>
        <taxon>Bacteria</taxon>
        <taxon>Pseudomonadati</taxon>
        <taxon>Pseudomonadota</taxon>
        <taxon>Betaproteobacteria</taxon>
        <taxon>Neisseriales</taxon>
        <taxon>Neisseriaceae</taxon>
        <taxon>Crenobacter</taxon>
    </lineage>
</organism>
<keyword evidence="1" id="KW-0328">Glycosyltransferase</keyword>
<comment type="caution">
    <text evidence="8">The sequence shown here is derived from an EMBL/GenBank/DDBJ whole genome shotgun (WGS) entry which is preliminary data.</text>
</comment>
<comment type="similarity">
    <text evidence="4">Belongs to the glycosyltransferase 104 family.</text>
</comment>
<keyword evidence="9" id="KW-1185">Reference proteome</keyword>
<evidence type="ECO:0000256" key="2">
    <source>
        <dbReference type="ARBA" id="ARBA00022679"/>
    </source>
</evidence>
<sequence length="383" mass="43249">MESPVHCDLFCNVIDNFGDIGVAWRLARQLDQEKGWRMRLWVDDLKSFARIQPGIDANAARQTIGRVEVVHWVPGVAAPDAIADVVIEAFGCALPHNYQQAMAERQVAPVWINLEYLSAESWVEGCHALPSPHPRLPLTKHFFFPGFGEKTGGVICEEGLTRQRERWQADTASQAAWWQARGINPRQDAERWVSLFCYENAAVTPWLQHLAESDTRWRVLVPASRVLADVARALGQEKLAAGDSVNLGNLQVDVLPFTDQAGFDRLLWSCDVNIVRGEDSFMRAQWAARPFLWHIYPQDEDAHMVKLDAFLARFTATLDGATRDALVAAQHAFNRHHGLAEHWDAFIARTPALARHGWQWADQQLVGGDLATRLVHFCENRLQ</sequence>
<keyword evidence="2 8" id="KW-0808">Transferase</keyword>
<gene>
    <name evidence="8" type="primary">earP</name>
    <name evidence="8" type="ORF">GZH52_09805</name>
</gene>
<evidence type="ECO:0000256" key="3">
    <source>
        <dbReference type="ARBA" id="ARBA00024303"/>
    </source>
</evidence>
<evidence type="ECO:0000256" key="4">
    <source>
        <dbReference type="ARBA" id="ARBA00024346"/>
    </source>
</evidence>
<evidence type="ECO:0000256" key="5">
    <source>
        <dbReference type="ARBA" id="ARBA00024416"/>
    </source>
</evidence>
<keyword evidence="8" id="KW-0648">Protein biosynthesis</keyword>
<name>A0A6B2KS58_9NEIS</name>
<dbReference type="GO" id="GO:0003746">
    <property type="term" value="F:translation elongation factor activity"/>
    <property type="evidence" value="ECO:0007669"/>
    <property type="project" value="UniProtKB-KW"/>
</dbReference>
<comment type="catalytic activity">
    <reaction evidence="7">
        <text>dTDP-beta-L-rhamnose + L-arginyl-[protein] = N(omega)-(alpha-L-rhamnosyl)-L-arginyl-[protein] + dTDP + H(+)</text>
        <dbReference type="Rhea" id="RHEA:66692"/>
        <dbReference type="Rhea" id="RHEA-COMP:10532"/>
        <dbReference type="Rhea" id="RHEA-COMP:17096"/>
        <dbReference type="ChEBI" id="CHEBI:15378"/>
        <dbReference type="ChEBI" id="CHEBI:29965"/>
        <dbReference type="ChEBI" id="CHEBI:57510"/>
        <dbReference type="ChEBI" id="CHEBI:58369"/>
        <dbReference type="ChEBI" id="CHEBI:167445"/>
    </reaction>
    <physiologicalReaction direction="left-to-right" evidence="7">
        <dbReference type="Rhea" id="RHEA:66693"/>
    </physiologicalReaction>
</comment>
<dbReference type="Pfam" id="PF10093">
    <property type="entry name" value="EarP"/>
    <property type="match status" value="1"/>
</dbReference>
<evidence type="ECO:0000256" key="6">
    <source>
        <dbReference type="ARBA" id="ARBA00030025"/>
    </source>
</evidence>
<evidence type="ECO:0000256" key="7">
    <source>
        <dbReference type="ARBA" id="ARBA00048472"/>
    </source>
</evidence>
<evidence type="ECO:0000256" key="1">
    <source>
        <dbReference type="ARBA" id="ARBA00022676"/>
    </source>
</evidence>
<comment type="function">
    <text evidence="3">Protein-arginine rhamnosyltransferase that catalyzes the transfer of a single rhamnose to elongation factor P (EF-P) on 'Lys-32', a modification required for EF-P-dependent rescue of polyproline stalled ribosomes.</text>
</comment>
<evidence type="ECO:0000313" key="9">
    <source>
        <dbReference type="Proteomes" id="UP000482578"/>
    </source>
</evidence>
<evidence type="ECO:0000313" key="8">
    <source>
        <dbReference type="EMBL" id="NDV13082.1"/>
    </source>
</evidence>
<proteinExistence type="inferred from homology"/>